<evidence type="ECO:0000313" key="2">
    <source>
        <dbReference type="Proteomes" id="UP000176834"/>
    </source>
</evidence>
<dbReference type="SUPFAM" id="SSF55729">
    <property type="entry name" value="Acyl-CoA N-acyltransferases (Nat)"/>
    <property type="match status" value="1"/>
</dbReference>
<sequence>MSKIVIRNVCSADCEAIINLEKKVWEKIGAPVVTEELFHKWVSTNPEGFLVAVFEGHIHGYAYLEYIEFTPDSFNNMQLRKFLQSGYEGTGHCPSGNTMNGLSLAVDMPNRGIGKLILQRIIQLGIEKKQDYLIALARLPGLSKFLETVKEEIKATTPIQKLALYYAISCVNLIRGNMSSRLLDITIPTHIKVTEKDPVLCRFAEIMKMSLHDVFPSAFNDPESCNMTALMVYNFKDSRGG</sequence>
<gene>
    <name evidence="1" type="ORF">A3B86_03045</name>
</gene>
<dbReference type="AlphaFoldDB" id="A0A1F8F3K6"/>
<proteinExistence type="predicted"/>
<evidence type="ECO:0000313" key="1">
    <source>
        <dbReference type="EMBL" id="OGN06849.1"/>
    </source>
</evidence>
<evidence type="ECO:0008006" key="3">
    <source>
        <dbReference type="Google" id="ProtNLM"/>
    </source>
</evidence>
<dbReference type="EMBL" id="MGJN01000014">
    <property type="protein sequence ID" value="OGN06849.1"/>
    <property type="molecule type" value="Genomic_DNA"/>
</dbReference>
<name>A0A1F8F3K6_9BACT</name>
<organism evidence="1 2">
    <name type="scientific">Candidatus Yanofskybacteria bacterium RIFCSPHIGHO2_02_FULL_38_22b</name>
    <dbReference type="NCBI Taxonomy" id="1802673"/>
    <lineage>
        <taxon>Bacteria</taxon>
        <taxon>Candidatus Yanofskyibacteriota</taxon>
    </lineage>
</organism>
<dbReference type="Proteomes" id="UP000176834">
    <property type="component" value="Unassembled WGS sequence"/>
</dbReference>
<dbReference type="Gene3D" id="3.40.630.30">
    <property type="match status" value="1"/>
</dbReference>
<protein>
    <recommendedName>
        <fullName evidence="3">N-acetyltransferase domain-containing protein</fullName>
    </recommendedName>
</protein>
<accession>A0A1F8F3K6</accession>
<comment type="caution">
    <text evidence="1">The sequence shown here is derived from an EMBL/GenBank/DDBJ whole genome shotgun (WGS) entry which is preliminary data.</text>
</comment>
<reference evidence="1 2" key="1">
    <citation type="journal article" date="2016" name="Nat. Commun.">
        <title>Thousands of microbial genomes shed light on interconnected biogeochemical processes in an aquifer system.</title>
        <authorList>
            <person name="Anantharaman K."/>
            <person name="Brown C.T."/>
            <person name="Hug L.A."/>
            <person name="Sharon I."/>
            <person name="Castelle C.J."/>
            <person name="Probst A.J."/>
            <person name="Thomas B.C."/>
            <person name="Singh A."/>
            <person name="Wilkins M.J."/>
            <person name="Karaoz U."/>
            <person name="Brodie E.L."/>
            <person name="Williams K.H."/>
            <person name="Hubbard S.S."/>
            <person name="Banfield J.F."/>
        </authorList>
    </citation>
    <scope>NUCLEOTIDE SEQUENCE [LARGE SCALE GENOMIC DNA]</scope>
</reference>
<dbReference type="InterPro" id="IPR016181">
    <property type="entry name" value="Acyl_CoA_acyltransferase"/>
</dbReference>